<dbReference type="AlphaFoldDB" id="A0AAD6X185"/>
<keyword evidence="1" id="KW-0812">Transmembrane</keyword>
<keyword evidence="1" id="KW-0472">Membrane</keyword>
<name>A0AAD6X185_9AGAR</name>
<keyword evidence="1" id="KW-1133">Transmembrane helix</keyword>
<proteinExistence type="predicted"/>
<dbReference type="PANTHER" id="PTHR35043">
    <property type="entry name" value="TRANSCRIPTION FACTOR DOMAIN-CONTAINING PROTEIN"/>
    <property type="match status" value="1"/>
</dbReference>
<feature type="transmembrane region" description="Helical" evidence="1">
    <location>
        <begin position="369"/>
        <end position="389"/>
    </location>
</feature>
<reference evidence="2" key="1">
    <citation type="submission" date="2023-03" db="EMBL/GenBank/DDBJ databases">
        <title>Massive genome expansion in bonnet fungi (Mycena s.s.) driven by repeated elements and novel gene families across ecological guilds.</title>
        <authorList>
            <consortium name="Lawrence Berkeley National Laboratory"/>
            <person name="Harder C.B."/>
            <person name="Miyauchi S."/>
            <person name="Viragh M."/>
            <person name="Kuo A."/>
            <person name="Thoen E."/>
            <person name="Andreopoulos B."/>
            <person name="Lu D."/>
            <person name="Skrede I."/>
            <person name="Drula E."/>
            <person name="Henrissat B."/>
            <person name="Morin E."/>
            <person name="Kohler A."/>
            <person name="Barry K."/>
            <person name="LaButti K."/>
            <person name="Morin E."/>
            <person name="Salamov A."/>
            <person name="Lipzen A."/>
            <person name="Mereny Z."/>
            <person name="Hegedus B."/>
            <person name="Baldrian P."/>
            <person name="Stursova M."/>
            <person name="Weitz H."/>
            <person name="Taylor A."/>
            <person name="Grigoriev I.V."/>
            <person name="Nagy L.G."/>
            <person name="Martin F."/>
            <person name="Kauserud H."/>
        </authorList>
    </citation>
    <scope>NUCLEOTIDE SEQUENCE</scope>
    <source>
        <strain evidence="2">CBHHK200</strain>
    </source>
</reference>
<gene>
    <name evidence="2" type="ORF">C8F04DRAFT_1037701</name>
</gene>
<dbReference type="Proteomes" id="UP001218188">
    <property type="component" value="Unassembled WGS sequence"/>
</dbReference>
<dbReference type="PANTHER" id="PTHR35043:SF7">
    <property type="entry name" value="TRANSCRIPTION FACTOR DOMAIN-CONTAINING PROTEIN"/>
    <property type="match status" value="1"/>
</dbReference>
<accession>A0AAD6X185</accession>
<evidence type="ECO:0000313" key="3">
    <source>
        <dbReference type="Proteomes" id="UP001218188"/>
    </source>
</evidence>
<evidence type="ECO:0000256" key="1">
    <source>
        <dbReference type="SAM" id="Phobius"/>
    </source>
</evidence>
<comment type="caution">
    <text evidence="2">The sequence shown here is derived from an EMBL/GenBank/DDBJ whole genome shotgun (WGS) entry which is preliminary data.</text>
</comment>
<feature type="transmembrane region" description="Helical" evidence="1">
    <location>
        <begin position="327"/>
        <end position="349"/>
    </location>
</feature>
<dbReference type="EMBL" id="JARJCM010000052">
    <property type="protein sequence ID" value="KAJ7035138.1"/>
    <property type="molecule type" value="Genomic_DNA"/>
</dbReference>
<feature type="transmembrane region" description="Helical" evidence="1">
    <location>
        <begin position="401"/>
        <end position="424"/>
    </location>
</feature>
<sequence length="449" mass="49758">MLLLLFLVHVAKKSNIAHANILELRADEADINNSRALFDIIWGCLATVFACTWVAVHQNVPPPDLGWLSLQLRKLKMMLFTVVAPELVVCLAARQFFDARSIAQSQDFLLSPITHAFFCCMGGFVTEAGHPIAEDDVLSDYIAAIRSIKEADIADKSKGDALSKGVAITQGLWFTVQCLARFHQHLPVTEIEIATLAFAVVSISIRLFWWSKPLDVQQPIVVAGAAGVVPFFPIRDFRAPTRWSGGLSTTSYVSMTRFWVRPATSIAMTTSSTTTTPTMNAKRSPSLKEELRGAILWRYPHYSSLLSTSVPMFYSIIQDNRPVSLNMAILAVELTVGTSFGAIHCVAWNTTFPTISEMWMWRSSSSFVAAYPLLLGSFCALSFFLQGKLRRRSTLDNLFSLVLKTIVFGGVPIYILCRLCLIALPFTTLRALPTGALVDVDWSVYIPHL</sequence>
<keyword evidence="3" id="KW-1185">Reference proteome</keyword>
<organism evidence="2 3">
    <name type="scientific">Mycena alexandri</name>
    <dbReference type="NCBI Taxonomy" id="1745969"/>
    <lineage>
        <taxon>Eukaryota</taxon>
        <taxon>Fungi</taxon>
        <taxon>Dikarya</taxon>
        <taxon>Basidiomycota</taxon>
        <taxon>Agaricomycotina</taxon>
        <taxon>Agaricomycetes</taxon>
        <taxon>Agaricomycetidae</taxon>
        <taxon>Agaricales</taxon>
        <taxon>Marasmiineae</taxon>
        <taxon>Mycenaceae</taxon>
        <taxon>Mycena</taxon>
    </lineage>
</organism>
<protein>
    <submittedName>
        <fullName evidence="2">Uncharacterized protein</fullName>
    </submittedName>
</protein>
<evidence type="ECO:0000313" key="2">
    <source>
        <dbReference type="EMBL" id="KAJ7035138.1"/>
    </source>
</evidence>